<dbReference type="Gene3D" id="1.10.10.60">
    <property type="entry name" value="Homeodomain-like"/>
    <property type="match status" value="1"/>
</dbReference>
<gene>
    <name evidence="7" type="ORF">GCM10007907_34640</name>
</gene>
<dbReference type="SUPFAM" id="SSF48498">
    <property type="entry name" value="Tetracyclin repressor-like, C-terminal domain"/>
    <property type="match status" value="1"/>
</dbReference>
<dbReference type="InterPro" id="IPR050109">
    <property type="entry name" value="HTH-type_TetR-like_transc_reg"/>
</dbReference>
<dbReference type="InterPro" id="IPR036271">
    <property type="entry name" value="Tet_transcr_reg_TetR-rel_C_sf"/>
</dbReference>
<dbReference type="Proteomes" id="UP001156706">
    <property type="component" value="Unassembled WGS sequence"/>
</dbReference>
<dbReference type="Pfam" id="PF00440">
    <property type="entry name" value="TetR_N"/>
    <property type="match status" value="1"/>
</dbReference>
<organism evidence="7 8">
    <name type="scientific">Chitinimonas prasina</name>
    <dbReference type="NCBI Taxonomy" id="1434937"/>
    <lineage>
        <taxon>Bacteria</taxon>
        <taxon>Pseudomonadati</taxon>
        <taxon>Pseudomonadota</taxon>
        <taxon>Betaproteobacteria</taxon>
        <taxon>Neisseriales</taxon>
        <taxon>Chitinibacteraceae</taxon>
        <taxon>Chitinimonas</taxon>
    </lineage>
</organism>
<sequence length="199" mass="21800">MEAVSFKQKMQLAREDVILEAVNHLLASKGFELMTVDEVAAEAGIAKASLYRHFASKEELAAAAMVRMLDQALALADSLPEQAGPLEKLQALARWAMQTQLAGQMPALPHANSALVGALSRHQVYLERVFQLSDRMGEWIVQAQEQGLLAADLPPQLILYNLFARACDPVLHFLKVSGAHSDDEIIALLLRTTFTGLAR</sequence>
<dbReference type="PROSITE" id="PS50977">
    <property type="entry name" value="HTH_TETR_2"/>
    <property type="match status" value="1"/>
</dbReference>
<name>A0ABQ5YL43_9NEIS</name>
<evidence type="ECO:0000313" key="8">
    <source>
        <dbReference type="Proteomes" id="UP001156706"/>
    </source>
</evidence>
<reference evidence="8" key="1">
    <citation type="journal article" date="2019" name="Int. J. Syst. Evol. Microbiol.">
        <title>The Global Catalogue of Microorganisms (GCM) 10K type strain sequencing project: providing services to taxonomists for standard genome sequencing and annotation.</title>
        <authorList>
            <consortium name="The Broad Institute Genomics Platform"/>
            <consortium name="The Broad Institute Genome Sequencing Center for Infectious Disease"/>
            <person name="Wu L."/>
            <person name="Ma J."/>
        </authorList>
    </citation>
    <scope>NUCLEOTIDE SEQUENCE [LARGE SCALE GENOMIC DNA]</scope>
    <source>
        <strain evidence="8">NBRC 110044</strain>
    </source>
</reference>
<keyword evidence="2" id="KW-0805">Transcription regulation</keyword>
<keyword evidence="8" id="KW-1185">Reference proteome</keyword>
<evidence type="ECO:0000256" key="1">
    <source>
        <dbReference type="ARBA" id="ARBA00022491"/>
    </source>
</evidence>
<dbReference type="EMBL" id="BSOG01000005">
    <property type="protein sequence ID" value="GLR14674.1"/>
    <property type="molecule type" value="Genomic_DNA"/>
</dbReference>
<protein>
    <recommendedName>
        <fullName evidence="6">HTH tetR-type domain-containing protein</fullName>
    </recommendedName>
</protein>
<dbReference type="PANTHER" id="PTHR30055:SF234">
    <property type="entry name" value="HTH-TYPE TRANSCRIPTIONAL REGULATOR BETI"/>
    <property type="match status" value="1"/>
</dbReference>
<feature type="domain" description="HTH tetR-type" evidence="6">
    <location>
        <begin position="12"/>
        <end position="72"/>
    </location>
</feature>
<keyword evidence="4" id="KW-0804">Transcription</keyword>
<dbReference type="InterPro" id="IPR009057">
    <property type="entry name" value="Homeodomain-like_sf"/>
</dbReference>
<dbReference type="Gene3D" id="1.10.357.10">
    <property type="entry name" value="Tetracycline Repressor, domain 2"/>
    <property type="match status" value="1"/>
</dbReference>
<evidence type="ECO:0000259" key="6">
    <source>
        <dbReference type="PROSITE" id="PS50977"/>
    </source>
</evidence>
<evidence type="ECO:0000313" key="7">
    <source>
        <dbReference type="EMBL" id="GLR14674.1"/>
    </source>
</evidence>
<evidence type="ECO:0000256" key="4">
    <source>
        <dbReference type="ARBA" id="ARBA00023163"/>
    </source>
</evidence>
<evidence type="ECO:0000256" key="5">
    <source>
        <dbReference type="PROSITE-ProRule" id="PRU00335"/>
    </source>
</evidence>
<dbReference type="PRINTS" id="PR00455">
    <property type="entry name" value="HTHTETR"/>
</dbReference>
<dbReference type="PANTHER" id="PTHR30055">
    <property type="entry name" value="HTH-TYPE TRANSCRIPTIONAL REGULATOR RUTR"/>
    <property type="match status" value="1"/>
</dbReference>
<dbReference type="InterPro" id="IPR023772">
    <property type="entry name" value="DNA-bd_HTH_TetR-type_CS"/>
</dbReference>
<dbReference type="InterPro" id="IPR001647">
    <property type="entry name" value="HTH_TetR"/>
</dbReference>
<accession>A0ABQ5YL43</accession>
<dbReference type="SUPFAM" id="SSF46689">
    <property type="entry name" value="Homeodomain-like"/>
    <property type="match status" value="1"/>
</dbReference>
<keyword evidence="3 5" id="KW-0238">DNA-binding</keyword>
<evidence type="ECO:0000256" key="3">
    <source>
        <dbReference type="ARBA" id="ARBA00023125"/>
    </source>
</evidence>
<keyword evidence="1" id="KW-0678">Repressor</keyword>
<evidence type="ECO:0000256" key="2">
    <source>
        <dbReference type="ARBA" id="ARBA00023015"/>
    </source>
</evidence>
<proteinExistence type="predicted"/>
<comment type="caution">
    <text evidence="7">The sequence shown here is derived from an EMBL/GenBank/DDBJ whole genome shotgun (WGS) entry which is preliminary data.</text>
</comment>
<dbReference type="PROSITE" id="PS01081">
    <property type="entry name" value="HTH_TETR_1"/>
    <property type="match status" value="1"/>
</dbReference>
<feature type="DNA-binding region" description="H-T-H motif" evidence="5">
    <location>
        <begin position="35"/>
        <end position="54"/>
    </location>
</feature>